<keyword evidence="3" id="KW-1185">Reference proteome</keyword>
<dbReference type="AlphaFoldDB" id="A0A2G5UV55"/>
<evidence type="ECO:0000313" key="2">
    <source>
        <dbReference type="EMBL" id="PIC43241.1"/>
    </source>
</evidence>
<sequence length="195" mass="21737">MKFVSLPLVVVLTTTVNCQDTDASTTTLMNCGYLALYKSESYPYDGQCCNPDAVAYMDRKYGSGWRKNLVDAKSRISDLFNEGLCIVSSTSSTTAAISSTTELKSSTTASPTTTTEGFDCYWLKNSINFLTIPDYYGDCCNTASVDYLNAKYNDKWTNNKNQIDRRDYIRALRNSVVEAQPLLLLLLRLNSNLPV</sequence>
<dbReference type="PANTHER" id="PTHR40289">
    <property type="entry name" value="PROTEIN CBG04714"/>
    <property type="match status" value="1"/>
</dbReference>
<name>A0A2G5UV55_9PELO</name>
<comment type="caution">
    <text evidence="2">The sequence shown here is derived from an EMBL/GenBank/DDBJ whole genome shotgun (WGS) entry which is preliminary data.</text>
</comment>
<feature type="chain" id="PRO_5013566282" evidence="1">
    <location>
        <begin position="19"/>
        <end position="195"/>
    </location>
</feature>
<reference evidence="3" key="1">
    <citation type="submission" date="2017-10" db="EMBL/GenBank/DDBJ databases">
        <title>Rapid genome shrinkage in a self-fertile nematode reveals novel sperm competition proteins.</title>
        <authorList>
            <person name="Yin D."/>
            <person name="Schwarz E.M."/>
            <person name="Thomas C.G."/>
            <person name="Felde R.L."/>
            <person name="Korf I.F."/>
            <person name="Cutter A.D."/>
            <person name="Schartner C.M."/>
            <person name="Ralston E.J."/>
            <person name="Meyer B.J."/>
            <person name="Haag E.S."/>
        </authorList>
    </citation>
    <scope>NUCLEOTIDE SEQUENCE [LARGE SCALE GENOMIC DNA]</scope>
    <source>
        <strain evidence="3">JU1422</strain>
    </source>
</reference>
<evidence type="ECO:0000256" key="1">
    <source>
        <dbReference type="SAM" id="SignalP"/>
    </source>
</evidence>
<dbReference type="PANTHER" id="PTHR40289:SF1">
    <property type="entry name" value="SUSHI DOMAIN-CONTAINING PROTEIN"/>
    <property type="match status" value="1"/>
</dbReference>
<accession>A0A2G5UV55</accession>
<dbReference type="EMBL" id="PDUG01000002">
    <property type="protein sequence ID" value="PIC43241.1"/>
    <property type="molecule type" value="Genomic_DNA"/>
</dbReference>
<organism evidence="2 3">
    <name type="scientific">Caenorhabditis nigoni</name>
    <dbReference type="NCBI Taxonomy" id="1611254"/>
    <lineage>
        <taxon>Eukaryota</taxon>
        <taxon>Metazoa</taxon>
        <taxon>Ecdysozoa</taxon>
        <taxon>Nematoda</taxon>
        <taxon>Chromadorea</taxon>
        <taxon>Rhabditida</taxon>
        <taxon>Rhabditina</taxon>
        <taxon>Rhabditomorpha</taxon>
        <taxon>Rhabditoidea</taxon>
        <taxon>Rhabditidae</taxon>
        <taxon>Peloderinae</taxon>
        <taxon>Caenorhabditis</taxon>
    </lineage>
</organism>
<dbReference type="OrthoDB" id="5908845at2759"/>
<dbReference type="Proteomes" id="UP000230233">
    <property type="component" value="Chromosome II"/>
</dbReference>
<gene>
    <name evidence="2" type="primary">Cnig_chr_II.g4044</name>
    <name evidence="2" type="ORF">B9Z55_004044</name>
</gene>
<proteinExistence type="predicted"/>
<dbReference type="InterPro" id="IPR042312">
    <property type="entry name" value="F26C11.3-like"/>
</dbReference>
<feature type="signal peptide" evidence="1">
    <location>
        <begin position="1"/>
        <end position="18"/>
    </location>
</feature>
<evidence type="ECO:0000313" key="3">
    <source>
        <dbReference type="Proteomes" id="UP000230233"/>
    </source>
</evidence>
<keyword evidence="1" id="KW-0732">Signal</keyword>
<protein>
    <submittedName>
        <fullName evidence="2">Uncharacterized protein</fullName>
    </submittedName>
</protein>